<evidence type="ECO:0000313" key="1">
    <source>
        <dbReference type="EMBL" id="EEY64969.1"/>
    </source>
</evidence>
<dbReference type="GeneID" id="9465046"/>
<name>D0NTK7_PHYIT</name>
<dbReference type="OrthoDB" id="79420at2759"/>
<organism evidence="1 2">
    <name type="scientific">Phytophthora infestans (strain T30-4)</name>
    <name type="common">Potato late blight agent</name>
    <dbReference type="NCBI Taxonomy" id="403677"/>
    <lineage>
        <taxon>Eukaryota</taxon>
        <taxon>Sar</taxon>
        <taxon>Stramenopiles</taxon>
        <taxon>Oomycota</taxon>
        <taxon>Peronosporomycetes</taxon>
        <taxon>Peronosporales</taxon>
        <taxon>Peronosporaceae</taxon>
        <taxon>Phytophthora</taxon>
    </lineage>
</organism>
<proteinExistence type="predicted"/>
<dbReference type="KEGG" id="pif:PITG_16415"/>
<keyword evidence="2" id="KW-1185">Reference proteome</keyword>
<dbReference type="InParanoid" id="D0NTK7"/>
<dbReference type="VEuPathDB" id="FungiDB:PITG_16415"/>
<reference evidence="2" key="1">
    <citation type="journal article" date="2009" name="Nature">
        <title>Genome sequence and analysis of the Irish potato famine pathogen Phytophthora infestans.</title>
        <authorList>
            <consortium name="The Broad Institute Genome Sequencing Platform"/>
            <person name="Haas B.J."/>
            <person name="Kamoun S."/>
            <person name="Zody M.C."/>
            <person name="Jiang R.H."/>
            <person name="Handsaker R.E."/>
            <person name="Cano L.M."/>
            <person name="Grabherr M."/>
            <person name="Kodira C.D."/>
            <person name="Raffaele S."/>
            <person name="Torto-Alalibo T."/>
            <person name="Bozkurt T.O."/>
            <person name="Ah-Fong A.M."/>
            <person name="Alvarado L."/>
            <person name="Anderson V.L."/>
            <person name="Armstrong M.R."/>
            <person name="Avrova A."/>
            <person name="Baxter L."/>
            <person name="Beynon J."/>
            <person name="Boevink P.C."/>
            <person name="Bollmann S.R."/>
            <person name="Bos J.I."/>
            <person name="Bulone V."/>
            <person name="Cai G."/>
            <person name="Cakir C."/>
            <person name="Carrington J.C."/>
            <person name="Chawner M."/>
            <person name="Conti L."/>
            <person name="Costanzo S."/>
            <person name="Ewan R."/>
            <person name="Fahlgren N."/>
            <person name="Fischbach M.A."/>
            <person name="Fugelstad J."/>
            <person name="Gilroy E.M."/>
            <person name="Gnerre S."/>
            <person name="Green P.J."/>
            <person name="Grenville-Briggs L.J."/>
            <person name="Griffith J."/>
            <person name="Grunwald N.J."/>
            <person name="Horn K."/>
            <person name="Horner N.R."/>
            <person name="Hu C.H."/>
            <person name="Huitema E."/>
            <person name="Jeong D.H."/>
            <person name="Jones A.M."/>
            <person name="Jones J.D."/>
            <person name="Jones R.W."/>
            <person name="Karlsson E.K."/>
            <person name="Kunjeti S.G."/>
            <person name="Lamour K."/>
            <person name="Liu Z."/>
            <person name="Ma L."/>
            <person name="Maclean D."/>
            <person name="Chibucos M.C."/>
            <person name="McDonald H."/>
            <person name="McWalters J."/>
            <person name="Meijer H.J."/>
            <person name="Morgan W."/>
            <person name="Morris P.F."/>
            <person name="Munro C.A."/>
            <person name="O'Neill K."/>
            <person name="Ospina-Giraldo M."/>
            <person name="Pinzon A."/>
            <person name="Pritchard L."/>
            <person name="Ramsahoye B."/>
            <person name="Ren Q."/>
            <person name="Restrepo S."/>
            <person name="Roy S."/>
            <person name="Sadanandom A."/>
            <person name="Savidor A."/>
            <person name="Schornack S."/>
            <person name="Schwartz D.C."/>
            <person name="Schumann U.D."/>
            <person name="Schwessinger B."/>
            <person name="Seyer L."/>
            <person name="Sharpe T."/>
            <person name="Silvar C."/>
            <person name="Song J."/>
            <person name="Studholme D.J."/>
            <person name="Sykes S."/>
            <person name="Thines M."/>
            <person name="van de Vondervoort P.J."/>
            <person name="Phuntumart V."/>
            <person name="Wawra S."/>
            <person name="Weide R."/>
            <person name="Win J."/>
            <person name="Young C."/>
            <person name="Zhou S."/>
            <person name="Fry W."/>
            <person name="Meyers B.C."/>
            <person name="van West P."/>
            <person name="Ristaino J."/>
            <person name="Govers F."/>
            <person name="Birch P.R."/>
            <person name="Whisson S.C."/>
            <person name="Judelson H.S."/>
            <person name="Nusbaum C."/>
        </authorList>
    </citation>
    <scope>NUCLEOTIDE SEQUENCE [LARGE SCALE GENOMIC DNA]</scope>
    <source>
        <strain evidence="2">T30-4</strain>
    </source>
</reference>
<dbReference type="RefSeq" id="XP_002897457.1">
    <property type="nucleotide sequence ID" value="XM_002897411.1"/>
</dbReference>
<dbReference type="AlphaFoldDB" id="D0NTK7"/>
<dbReference type="HOGENOM" id="CLU_056788_1_2_1"/>
<gene>
    <name evidence="1" type="ORF">PITG_16415</name>
</gene>
<accession>D0NTK7</accession>
<dbReference type="eggNOG" id="ENOG502SP5Z">
    <property type="taxonomic scope" value="Eukaryota"/>
</dbReference>
<evidence type="ECO:0008006" key="3">
    <source>
        <dbReference type="Google" id="ProtNLM"/>
    </source>
</evidence>
<evidence type="ECO:0000313" key="2">
    <source>
        <dbReference type="Proteomes" id="UP000006643"/>
    </source>
</evidence>
<sequence length="236" mass="27892">MEAAATRQHASPNTGFHCLYGYYYLGYIRKELAHIYNKTQQTIGNWIRVYEVTGTYQRATSKSDRKFTAQTAFRLNFQLTISKTSVWRIIHDFGLTWKVLERRAIQIKERDIFRFVEELSHINWTYYNVVFLDEVLFDNRGIMRKRGEFQRKPRVSMLAFIGVNGIIDYYDTVGTFDRLEFVRCCQDFASSKRAKVSELYRFFYLPIARSLIPSNFSLVTSRKPFSATTWSPRIVT</sequence>
<dbReference type="Proteomes" id="UP000006643">
    <property type="component" value="Unassembled WGS sequence"/>
</dbReference>
<protein>
    <recommendedName>
        <fullName evidence="3">Tc1-like transposase DDE domain-containing protein</fullName>
    </recommendedName>
</protein>
<dbReference type="EMBL" id="DS028161">
    <property type="protein sequence ID" value="EEY64969.1"/>
    <property type="molecule type" value="Genomic_DNA"/>
</dbReference>